<gene>
    <name evidence="2" type="ORF">N658DRAFT_93564</name>
</gene>
<evidence type="ECO:0000256" key="1">
    <source>
        <dbReference type="SAM" id="Phobius"/>
    </source>
</evidence>
<accession>A0AAN6T1K5</accession>
<evidence type="ECO:0000313" key="3">
    <source>
        <dbReference type="Proteomes" id="UP001305647"/>
    </source>
</evidence>
<comment type="caution">
    <text evidence="2">The sequence shown here is derived from an EMBL/GenBank/DDBJ whole genome shotgun (WGS) entry which is preliminary data.</text>
</comment>
<dbReference type="Proteomes" id="UP001305647">
    <property type="component" value="Unassembled WGS sequence"/>
</dbReference>
<keyword evidence="1" id="KW-1133">Transmembrane helix</keyword>
<organism evidence="2 3">
    <name type="scientific">Parathielavia hyrcaniae</name>
    <dbReference type="NCBI Taxonomy" id="113614"/>
    <lineage>
        <taxon>Eukaryota</taxon>
        <taxon>Fungi</taxon>
        <taxon>Dikarya</taxon>
        <taxon>Ascomycota</taxon>
        <taxon>Pezizomycotina</taxon>
        <taxon>Sordariomycetes</taxon>
        <taxon>Sordariomycetidae</taxon>
        <taxon>Sordariales</taxon>
        <taxon>Chaetomiaceae</taxon>
        <taxon>Parathielavia</taxon>
    </lineage>
</organism>
<dbReference type="AlphaFoldDB" id="A0AAN6T1K5"/>
<name>A0AAN6T1K5_9PEZI</name>
<sequence>MALAGGWDVCACMIDPRGAVSVLCCLGLVLLLCWLAVQSHREPGDYQVWGLGGWDMYNTHQGVRYIVVRRSHGLGRGWIKSRHLFSVDVRKQCYIPSNICTMLPAAHA</sequence>
<reference evidence="2" key="1">
    <citation type="journal article" date="2023" name="Mol. Phylogenet. Evol.">
        <title>Genome-scale phylogeny and comparative genomics of the fungal order Sordariales.</title>
        <authorList>
            <person name="Hensen N."/>
            <person name="Bonometti L."/>
            <person name="Westerberg I."/>
            <person name="Brannstrom I.O."/>
            <person name="Guillou S."/>
            <person name="Cros-Aarteil S."/>
            <person name="Calhoun S."/>
            <person name="Haridas S."/>
            <person name="Kuo A."/>
            <person name="Mondo S."/>
            <person name="Pangilinan J."/>
            <person name="Riley R."/>
            <person name="LaButti K."/>
            <person name="Andreopoulos B."/>
            <person name="Lipzen A."/>
            <person name="Chen C."/>
            <person name="Yan M."/>
            <person name="Daum C."/>
            <person name="Ng V."/>
            <person name="Clum A."/>
            <person name="Steindorff A."/>
            <person name="Ohm R.A."/>
            <person name="Martin F."/>
            <person name="Silar P."/>
            <person name="Natvig D.O."/>
            <person name="Lalanne C."/>
            <person name="Gautier V."/>
            <person name="Ament-Velasquez S.L."/>
            <person name="Kruys A."/>
            <person name="Hutchinson M.I."/>
            <person name="Powell A.J."/>
            <person name="Barry K."/>
            <person name="Miller A.N."/>
            <person name="Grigoriev I.V."/>
            <person name="Debuchy R."/>
            <person name="Gladieux P."/>
            <person name="Hiltunen Thoren M."/>
            <person name="Johannesson H."/>
        </authorList>
    </citation>
    <scope>NUCLEOTIDE SEQUENCE</scope>
    <source>
        <strain evidence="2">CBS 757.83</strain>
    </source>
</reference>
<protein>
    <submittedName>
        <fullName evidence="2">Uncharacterized protein</fullName>
    </submittedName>
</protein>
<feature type="transmembrane region" description="Helical" evidence="1">
    <location>
        <begin position="20"/>
        <end position="37"/>
    </location>
</feature>
<evidence type="ECO:0000313" key="2">
    <source>
        <dbReference type="EMBL" id="KAK4100709.1"/>
    </source>
</evidence>
<dbReference type="EMBL" id="MU863639">
    <property type="protein sequence ID" value="KAK4100709.1"/>
    <property type="molecule type" value="Genomic_DNA"/>
</dbReference>
<proteinExistence type="predicted"/>
<keyword evidence="1" id="KW-0812">Transmembrane</keyword>
<reference evidence="2" key="2">
    <citation type="submission" date="2023-05" db="EMBL/GenBank/DDBJ databases">
        <authorList>
            <consortium name="Lawrence Berkeley National Laboratory"/>
            <person name="Steindorff A."/>
            <person name="Hensen N."/>
            <person name="Bonometti L."/>
            <person name="Westerberg I."/>
            <person name="Brannstrom I.O."/>
            <person name="Guillou S."/>
            <person name="Cros-Aarteil S."/>
            <person name="Calhoun S."/>
            <person name="Haridas S."/>
            <person name="Kuo A."/>
            <person name="Mondo S."/>
            <person name="Pangilinan J."/>
            <person name="Riley R."/>
            <person name="Labutti K."/>
            <person name="Andreopoulos B."/>
            <person name="Lipzen A."/>
            <person name="Chen C."/>
            <person name="Yanf M."/>
            <person name="Daum C."/>
            <person name="Ng V."/>
            <person name="Clum A."/>
            <person name="Ohm R."/>
            <person name="Martin F."/>
            <person name="Silar P."/>
            <person name="Natvig D."/>
            <person name="Lalanne C."/>
            <person name="Gautier V."/>
            <person name="Ament-Velasquez S.L."/>
            <person name="Kruys A."/>
            <person name="Hutchinson M.I."/>
            <person name="Powell A.J."/>
            <person name="Barry K."/>
            <person name="Miller A.N."/>
            <person name="Grigoriev I.V."/>
            <person name="Debuchy R."/>
            <person name="Gladieux P."/>
            <person name="Thoren M.H."/>
            <person name="Johannesson H."/>
        </authorList>
    </citation>
    <scope>NUCLEOTIDE SEQUENCE</scope>
    <source>
        <strain evidence="2">CBS 757.83</strain>
    </source>
</reference>
<keyword evidence="1" id="KW-0472">Membrane</keyword>
<keyword evidence="3" id="KW-1185">Reference proteome</keyword>